<organism evidence="3 4">
    <name type="scientific">Jannaschia rubra</name>
    <dbReference type="NCBI Taxonomy" id="282197"/>
    <lineage>
        <taxon>Bacteria</taxon>
        <taxon>Pseudomonadati</taxon>
        <taxon>Pseudomonadota</taxon>
        <taxon>Alphaproteobacteria</taxon>
        <taxon>Rhodobacterales</taxon>
        <taxon>Roseobacteraceae</taxon>
        <taxon>Jannaschia</taxon>
    </lineage>
</organism>
<accession>A0A0M6XMF5</accession>
<dbReference type="EMBL" id="CXPG01000011">
    <property type="protein sequence ID" value="CTQ31747.1"/>
    <property type="molecule type" value="Genomic_DNA"/>
</dbReference>
<dbReference type="AlphaFoldDB" id="A0A0M6XMF5"/>
<evidence type="ECO:0000259" key="2">
    <source>
        <dbReference type="PROSITE" id="PS50830"/>
    </source>
</evidence>
<dbReference type="PANTHER" id="PTHR12302:SF26">
    <property type="entry name" value="BLR1266 PROTEIN"/>
    <property type="match status" value="1"/>
</dbReference>
<dbReference type="Pfam" id="PF00565">
    <property type="entry name" value="SNase"/>
    <property type="match status" value="1"/>
</dbReference>
<dbReference type="Proteomes" id="UP000048908">
    <property type="component" value="Unassembled WGS sequence"/>
</dbReference>
<dbReference type="EC" id="3.1.31.1" evidence="3"/>
<dbReference type="PANTHER" id="PTHR12302">
    <property type="entry name" value="EBNA2 BINDING PROTEIN P100"/>
    <property type="match status" value="1"/>
</dbReference>
<sequence>MGMFRLCSLLLAMLAAPVAAQTLAGTVRVIDADTIDIGAPATIRLLGIDAAEADQTCSDGNAVLPCGAMATEAARRLYHGRQASCQVHQTDVYGRALAICSVEGRDINAELVHLGIARVYRDDPRYFEQQKEAVLLSRGLWAYDMVDPAVWRAEGRARNAAKTAPAPHGDCAIKGNISDNGRIYHLPGSRSYDRTRIDEGRGERWFCSETEARAAGWRAARG</sequence>
<keyword evidence="4" id="KW-1185">Reference proteome</keyword>
<protein>
    <submittedName>
        <fullName evidence="3">Thermonuclease</fullName>
        <ecNumber evidence="3">3.1.31.1</ecNumber>
    </submittedName>
</protein>
<gene>
    <name evidence="3" type="primary">nucH</name>
    <name evidence="3" type="ORF">JAN5088_00506</name>
</gene>
<keyword evidence="1" id="KW-0732">Signal</keyword>
<feature type="signal peptide" evidence="1">
    <location>
        <begin position="1"/>
        <end position="24"/>
    </location>
</feature>
<dbReference type="Gene3D" id="2.40.50.90">
    <property type="match status" value="1"/>
</dbReference>
<dbReference type="STRING" id="282197.SAMN04488517_106119"/>
<evidence type="ECO:0000313" key="4">
    <source>
        <dbReference type="Proteomes" id="UP000048908"/>
    </source>
</evidence>
<dbReference type="GO" id="GO:1990599">
    <property type="term" value="F:3' overhang single-stranded DNA endodeoxyribonuclease activity"/>
    <property type="evidence" value="ECO:0007669"/>
    <property type="project" value="UniProtKB-EC"/>
</dbReference>
<feature type="domain" description="TNase-like" evidence="2">
    <location>
        <begin position="20"/>
        <end position="143"/>
    </location>
</feature>
<dbReference type="InterPro" id="IPR035437">
    <property type="entry name" value="SNase_OB-fold_sf"/>
</dbReference>
<keyword evidence="3" id="KW-0378">Hydrolase</keyword>
<dbReference type="PROSITE" id="PS50830">
    <property type="entry name" value="TNASE_3"/>
    <property type="match status" value="1"/>
</dbReference>
<proteinExistence type="predicted"/>
<dbReference type="InterPro" id="IPR016071">
    <property type="entry name" value="Staphylococal_nuclease_OB-fold"/>
</dbReference>
<reference evidence="3 4" key="1">
    <citation type="submission" date="2015-07" db="EMBL/GenBank/DDBJ databases">
        <authorList>
            <person name="Noorani M."/>
        </authorList>
    </citation>
    <scope>NUCLEOTIDE SEQUENCE [LARGE SCALE GENOMIC DNA]</scope>
    <source>
        <strain evidence="3 4">CECT 5088</strain>
    </source>
</reference>
<name>A0A0M6XMF5_9RHOB</name>
<dbReference type="SMART" id="SM00318">
    <property type="entry name" value="SNc"/>
    <property type="match status" value="1"/>
</dbReference>
<evidence type="ECO:0000313" key="3">
    <source>
        <dbReference type="EMBL" id="CTQ31747.1"/>
    </source>
</evidence>
<evidence type="ECO:0000256" key="1">
    <source>
        <dbReference type="SAM" id="SignalP"/>
    </source>
</evidence>
<dbReference type="RefSeq" id="WP_055681230.1">
    <property type="nucleotide sequence ID" value="NZ_CXPG01000011.1"/>
</dbReference>
<feature type="chain" id="PRO_5005806908" evidence="1">
    <location>
        <begin position="25"/>
        <end position="222"/>
    </location>
</feature>
<dbReference type="SUPFAM" id="SSF50199">
    <property type="entry name" value="Staphylococcal nuclease"/>
    <property type="match status" value="1"/>
</dbReference>